<comment type="caution">
    <text evidence="1">The sequence shown here is derived from an EMBL/GenBank/DDBJ whole genome shotgun (WGS) entry which is preliminary data.</text>
</comment>
<dbReference type="AlphaFoldDB" id="A0A932A9D7"/>
<evidence type="ECO:0008006" key="3">
    <source>
        <dbReference type="Google" id="ProtNLM"/>
    </source>
</evidence>
<sequence>MKGHLLAIAMFILLLLLVAAGTVRSTKLTPAKTPEGAVRSLFDRVKSSDLTGAYAYVSPASNVDKQTFFKDVNGRDGSLRTYSKLEDVDTKVLRGNGNEATVRATTKWSTAVGPMFDTRDLKVVKEEGDWKVVWQSDKQPNLPPQVIPVNYLRWDIIRRGTDDDWGAQNVESPRVRIISMNAVEKDGGVIVMGEVRNEDTVPGFVSVGATLLGKSGETLGEETSFDKISHTLLPSEISPYRIDFPKVKLAQVQSVRMQPAALLMPASADPVIGVLHQRLEKDASGRSVLRGELVNQSGMTVNIPHVLATYYDDAGRVIWVSDAYSDKALLPQTPVPFAVDVRDDLAKNVQSYRVTVNQYSIDRVQ</sequence>
<protein>
    <recommendedName>
        <fullName evidence="3">DUF4878 domain-containing protein</fullName>
    </recommendedName>
</protein>
<gene>
    <name evidence="1" type="ORF">HYX28_09855</name>
</gene>
<evidence type="ECO:0000313" key="2">
    <source>
        <dbReference type="Proteomes" id="UP000779809"/>
    </source>
</evidence>
<organism evidence="1 2">
    <name type="scientific">Candidatus Korobacter versatilis</name>
    <dbReference type="NCBI Taxonomy" id="658062"/>
    <lineage>
        <taxon>Bacteria</taxon>
        <taxon>Pseudomonadati</taxon>
        <taxon>Acidobacteriota</taxon>
        <taxon>Terriglobia</taxon>
        <taxon>Terriglobales</taxon>
        <taxon>Candidatus Korobacteraceae</taxon>
        <taxon>Candidatus Korobacter</taxon>
    </lineage>
</organism>
<accession>A0A932A9D7</accession>
<proteinExistence type="predicted"/>
<dbReference type="Proteomes" id="UP000779809">
    <property type="component" value="Unassembled WGS sequence"/>
</dbReference>
<dbReference type="EMBL" id="JACPNR010000011">
    <property type="protein sequence ID" value="MBI2679073.1"/>
    <property type="molecule type" value="Genomic_DNA"/>
</dbReference>
<evidence type="ECO:0000313" key="1">
    <source>
        <dbReference type="EMBL" id="MBI2679073.1"/>
    </source>
</evidence>
<reference evidence="1" key="1">
    <citation type="submission" date="2020-07" db="EMBL/GenBank/DDBJ databases">
        <title>Huge and variable diversity of episymbiotic CPR bacteria and DPANN archaea in groundwater ecosystems.</title>
        <authorList>
            <person name="He C.Y."/>
            <person name="Keren R."/>
            <person name="Whittaker M."/>
            <person name="Farag I.F."/>
            <person name="Doudna J."/>
            <person name="Cate J.H.D."/>
            <person name="Banfield J.F."/>
        </authorList>
    </citation>
    <scope>NUCLEOTIDE SEQUENCE</scope>
    <source>
        <strain evidence="1">NC_groundwater_580_Pr5_B-0.1um_64_19</strain>
    </source>
</reference>
<name>A0A932A9D7_9BACT</name>
<dbReference type="Gene3D" id="3.10.450.100">
    <property type="entry name" value="NTF2-like, domain 1"/>
    <property type="match status" value="1"/>
</dbReference>